<feature type="compositionally biased region" description="Low complexity" evidence="1">
    <location>
        <begin position="52"/>
        <end position="62"/>
    </location>
</feature>
<gene>
    <name evidence="3" type="ORF">TSPGSL018_9804</name>
</gene>
<feature type="compositionally biased region" description="Basic and acidic residues" evidence="1">
    <location>
        <begin position="63"/>
        <end position="80"/>
    </location>
</feature>
<keyword evidence="2" id="KW-0732">Signal</keyword>
<protein>
    <submittedName>
        <fullName evidence="3">Uncharacterized protein</fullName>
    </submittedName>
</protein>
<evidence type="ECO:0000313" key="3">
    <source>
        <dbReference type="EMBL" id="JAC67980.1"/>
    </source>
</evidence>
<reference evidence="3" key="1">
    <citation type="submission" date="2014-05" db="EMBL/GenBank/DDBJ databases">
        <title>The transcriptome of the halophilic microalga Tetraselmis sp. GSL018 isolated from the Great Salt Lake, Utah.</title>
        <authorList>
            <person name="Jinkerson R.E."/>
            <person name="D'Adamo S."/>
            <person name="Posewitz M.C."/>
        </authorList>
    </citation>
    <scope>NUCLEOTIDE SEQUENCE</scope>
    <source>
        <strain evidence="3">GSL018</strain>
    </source>
</reference>
<feature type="region of interest" description="Disordered" evidence="1">
    <location>
        <begin position="52"/>
        <end position="119"/>
    </location>
</feature>
<organism evidence="3">
    <name type="scientific">Tetraselmis sp. GSL018</name>
    <dbReference type="NCBI Taxonomy" id="582737"/>
    <lineage>
        <taxon>Eukaryota</taxon>
        <taxon>Viridiplantae</taxon>
        <taxon>Chlorophyta</taxon>
        <taxon>core chlorophytes</taxon>
        <taxon>Chlorodendrophyceae</taxon>
        <taxon>Chlorodendrales</taxon>
        <taxon>Chlorodendraceae</taxon>
        <taxon>Tetraselmis</taxon>
    </lineage>
</organism>
<accession>A0A061RBG0</accession>
<feature type="chain" id="PRO_5001605694" evidence="2">
    <location>
        <begin position="22"/>
        <end position="240"/>
    </location>
</feature>
<name>A0A061RBG0_9CHLO</name>
<feature type="compositionally biased region" description="Polar residues" evidence="1">
    <location>
        <begin position="82"/>
        <end position="95"/>
    </location>
</feature>
<evidence type="ECO:0000256" key="2">
    <source>
        <dbReference type="SAM" id="SignalP"/>
    </source>
</evidence>
<feature type="signal peptide" evidence="2">
    <location>
        <begin position="1"/>
        <end position="21"/>
    </location>
</feature>
<dbReference type="EMBL" id="GBEZ01018456">
    <property type="protein sequence ID" value="JAC67980.1"/>
    <property type="molecule type" value="Transcribed_RNA"/>
</dbReference>
<sequence length="240" mass="25360">MPSVTTWSVLLLLLLAVPATSIPSVGRKLKAQCHMDRCGIWCGPPRPPPCGSAYRVESSSSSGRHDSRDRSVDSASERRQGSAYSSEHYSPQQPAQEPVRSSDYMAPSDDPPSKPSDDNSAGCYGNLPFGLENCLCDGAKVGEAAGLAACGRVYTECQAVAPFALNNQVEAVQRVCDTFALDGCMSAAQSAVVVNSGCGDLIRQGTSICTPAQAMSIFMASVEQQCQPLCPDCPRHPAKL</sequence>
<evidence type="ECO:0000256" key="1">
    <source>
        <dbReference type="SAM" id="MobiDB-lite"/>
    </source>
</evidence>
<dbReference type="AlphaFoldDB" id="A0A061RBG0"/>
<proteinExistence type="predicted"/>